<sequence>MEEETRPEKSTAYSIRGLETSDETSLDRSLEARHISMIALGGALGTGRVLAHSGPRSLLFTFTFMGGIIFLIMAALGEVVAWLSFNAGFAGYASRDCLPAFGVNVIVGIILLSIVLAAGGGPSGEATGFKYWQDPGAFAEVYTKRSLGTFLGFCSVTTNATFGYLDTELVGNTAAEAHNPQKSIPKAIRLTFFRIIIFYCLSVFLVGLLVPYYFEDLAFAASQQPGANASPFVVAAKMAGIKVLSHIINSCIRLRQLSSGELNDMVPHGLH</sequence>
<evidence type="ECO:0000313" key="11">
    <source>
        <dbReference type="Proteomes" id="UP000782241"/>
    </source>
</evidence>
<comment type="caution">
    <text evidence="10">The sequence shown here is derived from an EMBL/GenBank/DDBJ whole genome shotgun (WGS) entry which is preliminary data.</text>
</comment>
<proteinExistence type="predicted"/>
<dbReference type="InterPro" id="IPR004841">
    <property type="entry name" value="AA-permease/SLC12A_dom"/>
</dbReference>
<dbReference type="PANTHER" id="PTHR43341:SF9">
    <property type="entry name" value="DICARBOXYLIC AMINO ACID PERMEASE"/>
    <property type="match status" value="1"/>
</dbReference>
<evidence type="ECO:0000313" key="10">
    <source>
        <dbReference type="EMBL" id="KAG5654860.1"/>
    </source>
</evidence>
<dbReference type="GO" id="GO:0016020">
    <property type="term" value="C:membrane"/>
    <property type="evidence" value="ECO:0007669"/>
    <property type="project" value="UniProtKB-SubCell"/>
</dbReference>
<dbReference type="InterPro" id="IPR004840">
    <property type="entry name" value="Amino_acid_permease_CS"/>
</dbReference>
<evidence type="ECO:0000256" key="1">
    <source>
        <dbReference type="ARBA" id="ARBA00004141"/>
    </source>
</evidence>
<feature type="transmembrane region" description="Helical" evidence="8">
    <location>
        <begin position="58"/>
        <end position="81"/>
    </location>
</feature>
<evidence type="ECO:0000256" key="6">
    <source>
        <dbReference type="ARBA" id="ARBA00023136"/>
    </source>
</evidence>
<dbReference type="Pfam" id="PF00324">
    <property type="entry name" value="AA_permease"/>
    <property type="match status" value="2"/>
</dbReference>
<feature type="domain" description="Amino acid permease/ SLC12A" evidence="9">
    <location>
        <begin position="105"/>
        <end position="260"/>
    </location>
</feature>
<evidence type="ECO:0000256" key="5">
    <source>
        <dbReference type="ARBA" id="ARBA00022989"/>
    </source>
</evidence>
<keyword evidence="3 8" id="KW-0812">Transmembrane</keyword>
<organism evidence="10 11">
    <name type="scientific">Fusarium avenaceum</name>
    <dbReference type="NCBI Taxonomy" id="40199"/>
    <lineage>
        <taxon>Eukaryota</taxon>
        <taxon>Fungi</taxon>
        <taxon>Dikarya</taxon>
        <taxon>Ascomycota</taxon>
        <taxon>Pezizomycotina</taxon>
        <taxon>Sordariomycetes</taxon>
        <taxon>Hypocreomycetidae</taxon>
        <taxon>Hypocreales</taxon>
        <taxon>Nectriaceae</taxon>
        <taxon>Fusarium</taxon>
        <taxon>Fusarium tricinctum species complex</taxon>
    </lineage>
</organism>
<feature type="transmembrane region" description="Helical" evidence="8">
    <location>
        <begin position="192"/>
        <end position="214"/>
    </location>
</feature>
<evidence type="ECO:0000256" key="2">
    <source>
        <dbReference type="ARBA" id="ARBA00022448"/>
    </source>
</evidence>
<dbReference type="Gene3D" id="1.20.1740.10">
    <property type="entry name" value="Amino acid/polyamine transporter I"/>
    <property type="match status" value="1"/>
</dbReference>
<keyword evidence="2" id="KW-0813">Transport</keyword>
<dbReference type="GO" id="GO:0015171">
    <property type="term" value="F:amino acid transmembrane transporter activity"/>
    <property type="evidence" value="ECO:0007669"/>
    <property type="project" value="TreeGrafter"/>
</dbReference>
<name>A0A9P7GT15_9HYPO</name>
<dbReference type="AlphaFoldDB" id="A0A9P7GT15"/>
<feature type="region of interest" description="Disordered" evidence="7">
    <location>
        <begin position="1"/>
        <end position="20"/>
    </location>
</feature>
<evidence type="ECO:0000259" key="9">
    <source>
        <dbReference type="Pfam" id="PF00324"/>
    </source>
</evidence>
<keyword evidence="5 8" id="KW-1133">Transmembrane helix</keyword>
<evidence type="ECO:0000256" key="8">
    <source>
        <dbReference type="SAM" id="Phobius"/>
    </source>
</evidence>
<keyword evidence="6 8" id="KW-0472">Membrane</keyword>
<accession>A0A9P7GT15</accession>
<dbReference type="InterPro" id="IPR050524">
    <property type="entry name" value="APC_YAT"/>
</dbReference>
<dbReference type="PANTHER" id="PTHR43341">
    <property type="entry name" value="AMINO ACID PERMEASE"/>
    <property type="match status" value="1"/>
</dbReference>
<gene>
    <name evidence="10" type="ORF">KAF25_010984</name>
</gene>
<feature type="domain" description="Amino acid permease/ SLC12A" evidence="9">
    <location>
        <begin position="34"/>
        <end position="103"/>
    </location>
</feature>
<dbReference type="Proteomes" id="UP000782241">
    <property type="component" value="Unassembled WGS sequence"/>
</dbReference>
<feature type="transmembrane region" description="Helical" evidence="8">
    <location>
        <begin position="101"/>
        <end position="120"/>
    </location>
</feature>
<dbReference type="EMBL" id="JAGPUO010000045">
    <property type="protein sequence ID" value="KAG5654860.1"/>
    <property type="molecule type" value="Genomic_DNA"/>
</dbReference>
<dbReference type="PROSITE" id="PS00218">
    <property type="entry name" value="AMINO_ACID_PERMEASE_1"/>
    <property type="match status" value="1"/>
</dbReference>
<keyword evidence="4" id="KW-0029">Amino-acid transport</keyword>
<evidence type="ECO:0000256" key="7">
    <source>
        <dbReference type="SAM" id="MobiDB-lite"/>
    </source>
</evidence>
<evidence type="ECO:0000256" key="4">
    <source>
        <dbReference type="ARBA" id="ARBA00022970"/>
    </source>
</evidence>
<reference evidence="10" key="1">
    <citation type="submission" date="2021-04" db="EMBL/GenBank/DDBJ databases">
        <title>Draft genome of Fusarium avenaceum strain F156N33, isolated from an atmospheric sample in Virginia.</title>
        <authorList>
            <person name="Yang S."/>
            <person name="Vinatzer B.A."/>
            <person name="Coleman J."/>
        </authorList>
    </citation>
    <scope>NUCLEOTIDE SEQUENCE</scope>
    <source>
        <strain evidence="10">F156N33</strain>
    </source>
</reference>
<keyword evidence="11" id="KW-1185">Reference proteome</keyword>
<evidence type="ECO:0000256" key="3">
    <source>
        <dbReference type="ARBA" id="ARBA00022692"/>
    </source>
</evidence>
<protein>
    <recommendedName>
        <fullName evidence="9">Amino acid permease/ SLC12A domain-containing protein</fullName>
    </recommendedName>
</protein>
<comment type="subcellular location">
    <subcellularLocation>
        <location evidence="1">Membrane</location>
        <topology evidence="1">Multi-pass membrane protein</topology>
    </subcellularLocation>
</comment>